<feature type="domain" description="Aminotransferase class V" evidence="11">
    <location>
        <begin position="5"/>
        <end position="369"/>
    </location>
</feature>
<comment type="caution">
    <text evidence="12">The sequence shown here is derived from an EMBL/GenBank/DDBJ whole genome shotgun (WGS) entry which is preliminary data.</text>
</comment>
<dbReference type="FunFam" id="3.40.640.10:FF:000084">
    <property type="entry name" value="IscS-like cysteine desulfurase"/>
    <property type="match status" value="1"/>
</dbReference>
<organism evidence="12 13">
    <name type="scientific">Desulfoplanes formicivorans</name>
    <dbReference type="NCBI Taxonomy" id="1592317"/>
    <lineage>
        <taxon>Bacteria</taxon>
        <taxon>Pseudomonadati</taxon>
        <taxon>Thermodesulfobacteriota</taxon>
        <taxon>Desulfovibrionia</taxon>
        <taxon>Desulfovibrionales</taxon>
        <taxon>Desulfoplanaceae</taxon>
        <taxon>Desulfoplanes</taxon>
    </lineage>
</organism>
<reference evidence="13" key="1">
    <citation type="submission" date="2016-06" db="EMBL/GenBank/DDBJ databases">
        <title>Draft genome sequence of Desulfoplanes formicivorans strain Pf12B.</title>
        <authorList>
            <person name="Watanabe M."/>
            <person name="Kojima H."/>
            <person name="Fukui M."/>
        </authorList>
    </citation>
    <scope>NUCLEOTIDE SEQUENCE [LARGE SCALE GENOMIC DNA]</scope>
    <source>
        <strain evidence="13">Pf12B</strain>
    </source>
</reference>
<evidence type="ECO:0000256" key="9">
    <source>
        <dbReference type="ARBA" id="ARBA00023014"/>
    </source>
</evidence>
<name>A0A194AKD6_9BACT</name>
<gene>
    <name evidence="12" type="ORF">DPF_2511</name>
</gene>
<evidence type="ECO:0000256" key="8">
    <source>
        <dbReference type="ARBA" id="ARBA00023004"/>
    </source>
</evidence>
<evidence type="ECO:0000256" key="1">
    <source>
        <dbReference type="ARBA" id="ARBA00001933"/>
    </source>
</evidence>
<dbReference type="InterPro" id="IPR015421">
    <property type="entry name" value="PyrdxlP-dep_Trfase_major"/>
</dbReference>
<dbReference type="Pfam" id="PF00266">
    <property type="entry name" value="Aminotran_5"/>
    <property type="match status" value="1"/>
</dbReference>
<keyword evidence="5" id="KW-0808">Transferase</keyword>
<dbReference type="InterPro" id="IPR000192">
    <property type="entry name" value="Aminotrans_V_dom"/>
</dbReference>
<evidence type="ECO:0000256" key="6">
    <source>
        <dbReference type="ARBA" id="ARBA00022723"/>
    </source>
</evidence>
<dbReference type="GO" id="GO:0051536">
    <property type="term" value="F:iron-sulfur cluster binding"/>
    <property type="evidence" value="ECO:0007669"/>
    <property type="project" value="UniProtKB-KW"/>
</dbReference>
<evidence type="ECO:0000313" key="12">
    <source>
        <dbReference type="EMBL" id="GAU09778.1"/>
    </source>
</evidence>
<dbReference type="Gene3D" id="3.40.640.10">
    <property type="entry name" value="Type I PLP-dependent aspartate aminotransferase-like (Major domain)"/>
    <property type="match status" value="1"/>
</dbReference>
<evidence type="ECO:0000256" key="10">
    <source>
        <dbReference type="ARBA" id="ARBA00050776"/>
    </source>
</evidence>
<evidence type="ECO:0000256" key="7">
    <source>
        <dbReference type="ARBA" id="ARBA00022898"/>
    </source>
</evidence>
<dbReference type="Proteomes" id="UP000095200">
    <property type="component" value="Unassembled WGS sequence"/>
</dbReference>
<dbReference type="AlphaFoldDB" id="A0A194AKD6"/>
<dbReference type="SUPFAM" id="SSF53383">
    <property type="entry name" value="PLP-dependent transferases"/>
    <property type="match status" value="1"/>
</dbReference>
<evidence type="ECO:0000256" key="2">
    <source>
        <dbReference type="ARBA" id="ARBA00003120"/>
    </source>
</evidence>
<dbReference type="PANTHER" id="PTHR11601:SF34">
    <property type="entry name" value="CYSTEINE DESULFURASE"/>
    <property type="match status" value="1"/>
</dbReference>
<dbReference type="RefSeq" id="WP_069860016.1">
    <property type="nucleotide sequence ID" value="NZ_BDFE01000020.1"/>
</dbReference>
<comment type="similarity">
    <text evidence="3">Belongs to the class-V pyridoxal-phosphate-dependent aminotransferase family. NifS/IscS subfamily.</text>
</comment>
<evidence type="ECO:0000256" key="5">
    <source>
        <dbReference type="ARBA" id="ARBA00022679"/>
    </source>
</evidence>
<evidence type="ECO:0000259" key="11">
    <source>
        <dbReference type="Pfam" id="PF00266"/>
    </source>
</evidence>
<dbReference type="EMBL" id="BDFE01000020">
    <property type="protein sequence ID" value="GAU09778.1"/>
    <property type="molecule type" value="Genomic_DNA"/>
</dbReference>
<keyword evidence="6" id="KW-0479">Metal-binding</keyword>
<protein>
    <recommendedName>
        <fullName evidence="4">cysteine desulfurase</fullName>
        <ecNumber evidence="4">2.8.1.7</ecNumber>
    </recommendedName>
</protein>
<keyword evidence="8" id="KW-0408">Iron</keyword>
<dbReference type="InterPro" id="IPR016454">
    <property type="entry name" value="Cysteine_dSase"/>
</dbReference>
<evidence type="ECO:0000256" key="3">
    <source>
        <dbReference type="ARBA" id="ARBA00006490"/>
    </source>
</evidence>
<evidence type="ECO:0000313" key="13">
    <source>
        <dbReference type="Proteomes" id="UP000095200"/>
    </source>
</evidence>
<dbReference type="EC" id="2.8.1.7" evidence="4"/>
<keyword evidence="13" id="KW-1185">Reference proteome</keyword>
<dbReference type="GO" id="GO:0031071">
    <property type="term" value="F:cysteine desulfurase activity"/>
    <property type="evidence" value="ECO:0007669"/>
    <property type="project" value="UniProtKB-EC"/>
</dbReference>
<keyword evidence="9" id="KW-0411">Iron-sulfur</keyword>
<dbReference type="PANTHER" id="PTHR11601">
    <property type="entry name" value="CYSTEINE DESULFURYLASE FAMILY MEMBER"/>
    <property type="match status" value="1"/>
</dbReference>
<comment type="function">
    <text evidence="2">Catalyzes the removal of elemental sulfur atoms from cysteine to produce alanine. Seems to participate in the biosynthesis of the nitrogenase metalloclusters by providing the inorganic sulfur required for the Fe-S core formation.</text>
</comment>
<dbReference type="InterPro" id="IPR015422">
    <property type="entry name" value="PyrdxlP-dep_Trfase_small"/>
</dbReference>
<dbReference type="InterPro" id="IPR015424">
    <property type="entry name" value="PyrdxlP-dep_Trfase"/>
</dbReference>
<dbReference type="OrthoDB" id="9808002at2"/>
<dbReference type="STRING" id="1592317.DPF_2511"/>
<accession>A0A194AKD6</accession>
<keyword evidence="7" id="KW-0663">Pyridoxal phosphate</keyword>
<evidence type="ECO:0000256" key="4">
    <source>
        <dbReference type="ARBA" id="ARBA00012239"/>
    </source>
</evidence>
<dbReference type="PIRSF" id="PIRSF005572">
    <property type="entry name" value="NifS"/>
    <property type="match status" value="1"/>
</dbReference>
<dbReference type="GO" id="GO:0046872">
    <property type="term" value="F:metal ion binding"/>
    <property type="evidence" value="ECO:0007669"/>
    <property type="project" value="UniProtKB-KW"/>
</dbReference>
<proteinExistence type="inferred from homology"/>
<dbReference type="Gene3D" id="3.90.1150.10">
    <property type="entry name" value="Aspartate Aminotransferase, domain 1"/>
    <property type="match status" value="1"/>
</dbReference>
<sequence>MKSIVYMDHAAATPVAPQVIEAMLPFFDREFANPSTVYDLGFKAKGVVDEQRARVAELINAEPEEILFTASGAEANNLAIKGSVFASYGKKDRIITSAIEHHSVLNSARFFERLGYEVAVLPVDASGVVDPKHLHKILDNDASRVALVSVMHGNAEIGTLEHIEALAALCHQYGVLFHTDAAATVGNIPVDVKDLGVDLLTISGPAFGAPKGTGALYFRRNTRLMPLVHGGIQERGRRAGTENVPGIVGLGTAASLARNGLAERMALLEELRDRLITGVVERVPHVVCTGHPRMRLPGHASFCIEAVEGEALIYMLSREGIYANTGSACASKALKISPVLGALGVPAATAQGSVVFTLNETNTPEEVDYVLEKLPQVVATLRAMSPIWKDGAPVKDGGHA</sequence>
<comment type="cofactor">
    <cofactor evidence="1">
        <name>pyridoxal 5'-phosphate</name>
        <dbReference type="ChEBI" id="CHEBI:597326"/>
    </cofactor>
</comment>
<comment type="catalytic activity">
    <reaction evidence="10">
        <text>(sulfur carrier)-H + L-cysteine = (sulfur carrier)-SH + L-alanine</text>
        <dbReference type="Rhea" id="RHEA:43892"/>
        <dbReference type="Rhea" id="RHEA-COMP:14737"/>
        <dbReference type="Rhea" id="RHEA-COMP:14739"/>
        <dbReference type="ChEBI" id="CHEBI:29917"/>
        <dbReference type="ChEBI" id="CHEBI:35235"/>
        <dbReference type="ChEBI" id="CHEBI:57972"/>
        <dbReference type="ChEBI" id="CHEBI:64428"/>
        <dbReference type="EC" id="2.8.1.7"/>
    </reaction>
</comment>